<feature type="transmembrane region" description="Helical" evidence="6">
    <location>
        <begin position="85"/>
        <end position="111"/>
    </location>
</feature>
<evidence type="ECO:0000256" key="2">
    <source>
        <dbReference type="ARBA" id="ARBA00022475"/>
    </source>
</evidence>
<dbReference type="RefSeq" id="WP_092487312.1">
    <property type="nucleotide sequence ID" value="NZ_FOYM01000039.1"/>
</dbReference>
<dbReference type="AlphaFoldDB" id="A0A1I6EF57"/>
<evidence type="ECO:0000256" key="3">
    <source>
        <dbReference type="ARBA" id="ARBA00022692"/>
    </source>
</evidence>
<sequence length="369" mass="41330">MLKIGARILKTSIAVTVTMFICNLLKLEPAIFGAVSAVVNVQPSVYLTIKAAKEQIIAHVLGVGVGLIFGYVFGGSPLTMGVATLFLISLFVNLNLKNGLLMGIVAAIFILSSSPDQFLSHALDRSAVIFIGLVIAMLINVTLWPPRYGQLLTIKLRESNDTAVHYFCQAVKDFVRLENEQIPVPHTEKEKVDKLISECRVLAEHARRERYNTVNNYESLDPNSWLPLAEKLINYSEMLVIKADQIYELLPSRLERRLKHGANPISSEFQSMLNILESGCFTVIRVNNKLKTLVCDKTLVKPEEISETYWESLTDVIDKWHDRFSGSYYLHALIEIGVVASEIRWASREGKKLINKIIGVNSTTLNNKT</sequence>
<dbReference type="PANTHER" id="PTHR40064">
    <property type="entry name" value="MEMBRANE PROTEIN-RELATED"/>
    <property type="match status" value="1"/>
</dbReference>
<keyword evidence="2" id="KW-1003">Cell membrane</keyword>
<gene>
    <name evidence="7" type="ORF">SAMN05660706_13922</name>
</gene>
<evidence type="ECO:0000313" key="8">
    <source>
        <dbReference type="Proteomes" id="UP000199584"/>
    </source>
</evidence>
<feature type="transmembrane region" description="Helical" evidence="6">
    <location>
        <begin position="123"/>
        <end position="144"/>
    </location>
</feature>
<dbReference type="GO" id="GO:0005886">
    <property type="term" value="C:plasma membrane"/>
    <property type="evidence" value="ECO:0007669"/>
    <property type="project" value="UniProtKB-SubCell"/>
</dbReference>
<dbReference type="Proteomes" id="UP000199584">
    <property type="component" value="Unassembled WGS sequence"/>
</dbReference>
<keyword evidence="5 6" id="KW-0472">Membrane</keyword>
<feature type="transmembrane region" description="Helical" evidence="6">
    <location>
        <begin position="7"/>
        <end position="25"/>
    </location>
</feature>
<dbReference type="EMBL" id="FOYM01000039">
    <property type="protein sequence ID" value="SFR16345.1"/>
    <property type="molecule type" value="Genomic_DNA"/>
</dbReference>
<feature type="transmembrane region" description="Helical" evidence="6">
    <location>
        <begin position="56"/>
        <end position="73"/>
    </location>
</feature>
<keyword evidence="8" id="KW-1185">Reference proteome</keyword>
<keyword evidence="3 6" id="KW-0812">Transmembrane</keyword>
<evidence type="ECO:0000256" key="4">
    <source>
        <dbReference type="ARBA" id="ARBA00022989"/>
    </source>
</evidence>
<evidence type="ECO:0000313" key="7">
    <source>
        <dbReference type="EMBL" id="SFR16345.1"/>
    </source>
</evidence>
<reference evidence="8" key="1">
    <citation type="submission" date="2016-10" db="EMBL/GenBank/DDBJ databases">
        <authorList>
            <person name="Varghese N."/>
            <person name="Submissions S."/>
        </authorList>
    </citation>
    <scope>NUCLEOTIDE SEQUENCE [LARGE SCALE GENOMIC DNA]</scope>
    <source>
        <strain evidence="8">DSM 3669</strain>
    </source>
</reference>
<keyword evidence="4 6" id="KW-1133">Transmembrane helix</keyword>
<evidence type="ECO:0000256" key="1">
    <source>
        <dbReference type="ARBA" id="ARBA00004651"/>
    </source>
</evidence>
<dbReference type="Pfam" id="PF06081">
    <property type="entry name" value="ArAE_1"/>
    <property type="match status" value="1"/>
</dbReference>
<accession>A0A1I6EF57</accession>
<dbReference type="InterPro" id="IPR010343">
    <property type="entry name" value="ArAE_1"/>
</dbReference>
<evidence type="ECO:0000256" key="5">
    <source>
        <dbReference type="ARBA" id="ARBA00023136"/>
    </source>
</evidence>
<dbReference type="InterPro" id="IPR052984">
    <property type="entry name" value="UPF0421"/>
</dbReference>
<name>A0A1I6EF57_9FIRM</name>
<proteinExistence type="predicted"/>
<organism evidence="7 8">
    <name type="scientific">Desulfoscipio geothermicus DSM 3669</name>
    <dbReference type="NCBI Taxonomy" id="1121426"/>
    <lineage>
        <taxon>Bacteria</taxon>
        <taxon>Bacillati</taxon>
        <taxon>Bacillota</taxon>
        <taxon>Clostridia</taxon>
        <taxon>Eubacteriales</taxon>
        <taxon>Desulfallaceae</taxon>
        <taxon>Desulfoscipio</taxon>
    </lineage>
</organism>
<dbReference type="STRING" id="39060.SAMN05660706_13922"/>
<evidence type="ECO:0000256" key="6">
    <source>
        <dbReference type="SAM" id="Phobius"/>
    </source>
</evidence>
<dbReference type="PANTHER" id="PTHR40064:SF1">
    <property type="entry name" value="MEMBRANE PROTEIN"/>
    <property type="match status" value="1"/>
</dbReference>
<dbReference type="OrthoDB" id="1653617at2"/>
<comment type="subcellular location">
    <subcellularLocation>
        <location evidence="1">Cell membrane</location>
        <topology evidence="1">Multi-pass membrane protein</topology>
    </subcellularLocation>
</comment>
<protein>
    <submittedName>
        <fullName evidence="7">Aromatic acid exporter family member 1</fullName>
    </submittedName>
</protein>